<keyword evidence="10" id="KW-0256">Endoplasmic reticulum</keyword>
<dbReference type="GO" id="GO:0005789">
    <property type="term" value="C:endoplasmic reticulum membrane"/>
    <property type="evidence" value="ECO:0007669"/>
    <property type="project" value="UniProtKB-SubCell"/>
</dbReference>
<evidence type="ECO:0000256" key="8">
    <source>
        <dbReference type="ARBA" id="ARBA00022679"/>
    </source>
</evidence>
<keyword evidence="11 20" id="KW-1133">Transmembrane helix</keyword>
<dbReference type="GO" id="GO:0003882">
    <property type="term" value="F:CDP-diacylglycerol-serine O-phosphatidyltransferase activity"/>
    <property type="evidence" value="ECO:0007669"/>
    <property type="project" value="UniProtKB-EC"/>
</dbReference>
<dbReference type="Pfam" id="PF01066">
    <property type="entry name" value="CDP-OH_P_transf"/>
    <property type="match status" value="1"/>
</dbReference>
<dbReference type="Pfam" id="PF00266">
    <property type="entry name" value="Aminotran_5"/>
    <property type="match status" value="1"/>
</dbReference>
<name>A0AA38Y7B5_9EURO</name>
<keyword evidence="12" id="KW-0443">Lipid metabolism</keyword>
<comment type="catalytic activity">
    <reaction evidence="1">
        <text>a CDP-1,2-diacyl-sn-glycerol + L-serine = a 1,2-diacyl-sn-glycero-3-phospho-L-serine + CMP + H(+)</text>
        <dbReference type="Rhea" id="RHEA:16913"/>
        <dbReference type="ChEBI" id="CHEBI:15378"/>
        <dbReference type="ChEBI" id="CHEBI:33384"/>
        <dbReference type="ChEBI" id="CHEBI:57262"/>
        <dbReference type="ChEBI" id="CHEBI:58332"/>
        <dbReference type="ChEBI" id="CHEBI:60377"/>
        <dbReference type="EC" id="2.7.8.8"/>
    </reaction>
</comment>
<dbReference type="FunFam" id="1.20.120.1760:FF:000022">
    <property type="entry name" value="CDP-diacylglycerol--serine O-phosphatidyltransferase"/>
    <property type="match status" value="1"/>
</dbReference>
<comment type="pathway">
    <text evidence="17">Phospholipid metabolism; phosphatidylethanolamine biosynthesis; phosphatidylethanolamine from CDP-diacylglycerol: step 1/2.</text>
</comment>
<keyword evidence="15" id="KW-1208">Phospholipid metabolism</keyword>
<evidence type="ECO:0000256" key="2">
    <source>
        <dbReference type="ARBA" id="ARBA00004477"/>
    </source>
</evidence>
<dbReference type="PANTHER" id="PTHR14237:SF80">
    <property type="entry name" value="MOLYBDENUM COFACTOR SULFURASE"/>
    <property type="match status" value="1"/>
</dbReference>
<dbReference type="InterPro" id="IPR015424">
    <property type="entry name" value="PyrdxlP-dep_Trfase"/>
</dbReference>
<dbReference type="Proteomes" id="UP001172681">
    <property type="component" value="Unassembled WGS sequence"/>
</dbReference>
<dbReference type="InterPro" id="IPR048254">
    <property type="entry name" value="CDP_ALCOHOL_P_TRANSF_CS"/>
</dbReference>
<evidence type="ECO:0000256" key="1">
    <source>
        <dbReference type="ARBA" id="ARBA00000287"/>
    </source>
</evidence>
<evidence type="ECO:0000256" key="12">
    <source>
        <dbReference type="ARBA" id="ARBA00023098"/>
    </source>
</evidence>
<dbReference type="InterPro" id="IPR015422">
    <property type="entry name" value="PyrdxlP-dep_Trfase_small"/>
</dbReference>
<evidence type="ECO:0000256" key="3">
    <source>
        <dbReference type="ARBA" id="ARBA00005189"/>
    </source>
</evidence>
<evidence type="ECO:0000256" key="18">
    <source>
        <dbReference type="RuleBase" id="RU003750"/>
    </source>
</evidence>
<evidence type="ECO:0000256" key="4">
    <source>
        <dbReference type="ARBA" id="ARBA00010441"/>
    </source>
</evidence>
<comment type="similarity">
    <text evidence="4 18">Belongs to the CDP-alcohol phosphatidyltransferase class-I family.</text>
</comment>
<dbReference type="PROSITE" id="PS00379">
    <property type="entry name" value="CDP_ALCOHOL_P_TRANSF"/>
    <property type="match status" value="1"/>
</dbReference>
<comment type="subcellular location">
    <subcellularLocation>
        <location evidence="2">Endoplasmic reticulum membrane</location>
        <topology evidence="2">Multi-pass membrane protein</topology>
    </subcellularLocation>
</comment>
<dbReference type="EC" id="2.7.8.8" evidence="5"/>
<gene>
    <name evidence="22" type="ORF">H2204_004385</name>
</gene>
<evidence type="ECO:0000256" key="11">
    <source>
        <dbReference type="ARBA" id="ARBA00022989"/>
    </source>
</evidence>
<feature type="domain" description="Aminotransferase class V" evidence="21">
    <location>
        <begin position="218"/>
        <end position="640"/>
    </location>
</feature>
<dbReference type="EMBL" id="JAPDRN010000022">
    <property type="protein sequence ID" value="KAJ9638074.1"/>
    <property type="molecule type" value="Genomic_DNA"/>
</dbReference>
<dbReference type="InterPro" id="IPR000462">
    <property type="entry name" value="CDP-OH_P_trans"/>
</dbReference>
<dbReference type="GO" id="GO:0043545">
    <property type="term" value="P:molybdopterin cofactor metabolic process"/>
    <property type="evidence" value="ECO:0007669"/>
    <property type="project" value="TreeGrafter"/>
</dbReference>
<dbReference type="Gene3D" id="1.20.120.1760">
    <property type="match status" value="1"/>
</dbReference>
<evidence type="ECO:0000256" key="17">
    <source>
        <dbReference type="ARBA" id="ARBA00060701"/>
    </source>
</evidence>
<evidence type="ECO:0000256" key="20">
    <source>
        <dbReference type="SAM" id="Phobius"/>
    </source>
</evidence>
<dbReference type="PANTHER" id="PTHR14237">
    <property type="entry name" value="MOLYBDOPTERIN COFACTOR SULFURASE MOSC"/>
    <property type="match status" value="1"/>
</dbReference>
<dbReference type="InterPro" id="IPR043130">
    <property type="entry name" value="CDP-OH_PTrfase_TM_dom"/>
</dbReference>
<reference evidence="22" key="1">
    <citation type="submission" date="2022-10" db="EMBL/GenBank/DDBJ databases">
        <title>Culturing micro-colonial fungi from biological soil crusts in the Mojave desert and describing Neophaeococcomyces mojavensis, and introducing the new genera and species Taxawa tesnikishii.</title>
        <authorList>
            <person name="Kurbessoian T."/>
            <person name="Stajich J.E."/>
        </authorList>
    </citation>
    <scope>NUCLEOTIDE SEQUENCE</scope>
    <source>
        <strain evidence="22">TK_35</strain>
    </source>
</reference>
<evidence type="ECO:0000256" key="16">
    <source>
        <dbReference type="ARBA" id="ARBA00032361"/>
    </source>
</evidence>
<feature type="compositionally biased region" description="Low complexity" evidence="19">
    <location>
        <begin position="1"/>
        <end position="12"/>
    </location>
</feature>
<keyword evidence="8 18" id="KW-0808">Transferase</keyword>
<dbReference type="InterPro" id="IPR015421">
    <property type="entry name" value="PyrdxlP-dep_Trfase_major"/>
</dbReference>
<comment type="caution">
    <text evidence="22">The sequence shown here is derived from an EMBL/GenBank/DDBJ whole genome shotgun (WGS) entry which is preliminary data.</text>
</comment>
<dbReference type="InterPro" id="IPR004533">
    <property type="entry name" value="CDP-diaglyc--ser_O-PTrfase"/>
</dbReference>
<proteinExistence type="inferred from homology"/>
<dbReference type="InterPro" id="IPR000192">
    <property type="entry name" value="Aminotrans_V_dom"/>
</dbReference>
<dbReference type="SUPFAM" id="SSF53383">
    <property type="entry name" value="PLP-dependent transferases"/>
    <property type="match status" value="1"/>
</dbReference>
<keyword evidence="7" id="KW-0444">Lipid biosynthesis</keyword>
<comment type="pathway">
    <text evidence="3">Lipid metabolism.</text>
</comment>
<feature type="transmembrane region" description="Helical" evidence="20">
    <location>
        <begin position="124"/>
        <end position="143"/>
    </location>
</feature>
<feature type="transmembrane region" description="Helical" evidence="20">
    <location>
        <begin position="84"/>
        <end position="103"/>
    </location>
</feature>
<evidence type="ECO:0000256" key="13">
    <source>
        <dbReference type="ARBA" id="ARBA00023136"/>
    </source>
</evidence>
<feature type="compositionally biased region" description="Polar residues" evidence="19">
    <location>
        <begin position="879"/>
        <end position="895"/>
    </location>
</feature>
<sequence length="907" mass="100274">MSRRAGTTTAGQEETEVKPQNNAQEKQAMLLAQDTGHFSMIRYTSIQAWVALHLADLITEMNGFCGFMSVLSSMRYCLSDPQDLTNLWFAFFFMPFGLFFDFFDGKVARWRKKSSLMGQELDSLADLVSFGVAPAAVGFAVGFRTTVDTFFLSYYVLCGLTRLARFNVTVAMLPKDKTGKSKYFEGTPIPFACLTGSSILATFTWMGLIHNSIPLATTYLDHAGTTLYAKSFIDAYHRDLTSNLYGNPHSESPASWLATERVEDARLAVLDYFHACPEEFDVVFTANATGAIKVVSDCFRDQGFWYGFHKDCHNSLVGVREVATKGSRCFTSDTEIEEWISQRTPSPSAGLRLFAYPAQSNMTGYRPPLEWPQRIRSPHSGSDQLNFVLLDAASYLTTGRLDLTDSEQAPDFISMSFYKIFGYPDLGALIVKKSARDALSRRKYFAGGTVDMVTVIGGAFHMFKGTNIHDFLEDGTVPFHNIVALRHAIQAQNQLFGSAATISNHAACLSKWLFDELSHLRHANGEPVVIMHKDEGATYGDTQTQGPIIAFNIKKADGTIVWKSHFETLAIASGFQLRTGGVCNPGGIASMLTLKHWELRRNYEEGARCGDGIDVIGAKSTGIIRVSLGAMSTHGDVERFANFVRSFFVDTTSPHTSPTTCVAVTNISALEGCPPMTVDPSEYAAYQVWDRRWFILDPATGEKIDKVKDFGVKIDVQTGELVLKYGDGRLAIGLWDVPSPTDDRLSTPSERIFDTYDDSTINDWLSERIGVECKLCYYRPQDPALLPEATTCAVASCGWRGADKTDLGHHYKWHAETFLATRPFGAPKAAPLVTTPAPRRAKYQGQSATARRCCWLLNLKSVFERSRAKKSHPHKLDSASVSEKSTTGPASTSPPGSIVGTKHEENY</sequence>
<feature type="region of interest" description="Disordered" evidence="19">
    <location>
        <begin position="868"/>
        <end position="907"/>
    </location>
</feature>
<evidence type="ECO:0000256" key="7">
    <source>
        <dbReference type="ARBA" id="ARBA00022516"/>
    </source>
</evidence>
<dbReference type="Gene3D" id="3.90.1150.10">
    <property type="entry name" value="Aspartate Aminotransferase, domain 1"/>
    <property type="match status" value="1"/>
</dbReference>
<keyword evidence="23" id="KW-1185">Reference proteome</keyword>
<feature type="transmembrane region" description="Helical" evidence="20">
    <location>
        <begin position="189"/>
        <end position="208"/>
    </location>
</feature>
<evidence type="ECO:0000313" key="22">
    <source>
        <dbReference type="EMBL" id="KAJ9638074.1"/>
    </source>
</evidence>
<keyword evidence="9 20" id="KW-0812">Transmembrane</keyword>
<dbReference type="NCBIfam" id="TIGR00473">
    <property type="entry name" value="pssA"/>
    <property type="match status" value="1"/>
</dbReference>
<keyword evidence="14" id="KW-0594">Phospholipid biosynthesis</keyword>
<dbReference type="AlphaFoldDB" id="A0AA38Y7B5"/>
<evidence type="ECO:0000259" key="21">
    <source>
        <dbReference type="Pfam" id="PF00266"/>
    </source>
</evidence>
<organism evidence="22 23">
    <name type="scientific">Knufia peltigerae</name>
    <dbReference type="NCBI Taxonomy" id="1002370"/>
    <lineage>
        <taxon>Eukaryota</taxon>
        <taxon>Fungi</taxon>
        <taxon>Dikarya</taxon>
        <taxon>Ascomycota</taxon>
        <taxon>Pezizomycotina</taxon>
        <taxon>Eurotiomycetes</taxon>
        <taxon>Chaetothyriomycetidae</taxon>
        <taxon>Chaetothyriales</taxon>
        <taxon>Trichomeriaceae</taxon>
        <taxon>Knufia</taxon>
    </lineage>
</organism>
<evidence type="ECO:0000256" key="9">
    <source>
        <dbReference type="ARBA" id="ARBA00022692"/>
    </source>
</evidence>
<evidence type="ECO:0000256" key="6">
    <source>
        <dbReference type="ARBA" id="ARBA00017171"/>
    </source>
</evidence>
<keyword evidence="13 20" id="KW-0472">Membrane</keyword>
<dbReference type="GO" id="GO:0006659">
    <property type="term" value="P:phosphatidylserine biosynthetic process"/>
    <property type="evidence" value="ECO:0007669"/>
    <property type="project" value="UniProtKB-ARBA"/>
</dbReference>
<feature type="region of interest" description="Disordered" evidence="19">
    <location>
        <begin position="1"/>
        <end position="23"/>
    </location>
</feature>
<evidence type="ECO:0000256" key="5">
    <source>
        <dbReference type="ARBA" id="ARBA00013174"/>
    </source>
</evidence>
<dbReference type="Gene3D" id="3.40.640.10">
    <property type="entry name" value="Type I PLP-dependent aspartate aminotransferase-like (Major domain)"/>
    <property type="match status" value="1"/>
</dbReference>
<protein>
    <recommendedName>
        <fullName evidence="6">CDP-diacylglycerol--serine O-phosphatidyltransferase</fullName>
        <ecNumber evidence="5">2.7.8.8</ecNumber>
    </recommendedName>
    <alternativeName>
        <fullName evidence="16">Phosphatidylserine synthase</fullName>
    </alternativeName>
</protein>
<evidence type="ECO:0000256" key="10">
    <source>
        <dbReference type="ARBA" id="ARBA00022824"/>
    </source>
</evidence>
<feature type="transmembrane region" description="Helical" evidence="20">
    <location>
        <begin position="149"/>
        <end position="168"/>
    </location>
</feature>
<evidence type="ECO:0000256" key="19">
    <source>
        <dbReference type="SAM" id="MobiDB-lite"/>
    </source>
</evidence>
<evidence type="ECO:0000256" key="15">
    <source>
        <dbReference type="ARBA" id="ARBA00023264"/>
    </source>
</evidence>
<dbReference type="GO" id="GO:0008265">
    <property type="term" value="F:molybdenum cofactor sulfurtransferase activity"/>
    <property type="evidence" value="ECO:0007669"/>
    <property type="project" value="TreeGrafter"/>
</dbReference>
<accession>A0AA38Y7B5</accession>
<evidence type="ECO:0000256" key="14">
    <source>
        <dbReference type="ARBA" id="ARBA00023209"/>
    </source>
</evidence>
<evidence type="ECO:0000313" key="23">
    <source>
        <dbReference type="Proteomes" id="UP001172681"/>
    </source>
</evidence>